<dbReference type="FunFam" id="3.30.160.60:FF:000706">
    <property type="entry name" value="Zinc finger protein"/>
    <property type="match status" value="1"/>
</dbReference>
<feature type="compositionally biased region" description="Low complexity" evidence="12">
    <location>
        <begin position="244"/>
        <end position="255"/>
    </location>
</feature>
<feature type="compositionally biased region" description="Low complexity" evidence="12">
    <location>
        <begin position="173"/>
        <end position="189"/>
    </location>
</feature>
<feature type="region of interest" description="Disordered" evidence="12">
    <location>
        <begin position="170"/>
        <end position="334"/>
    </location>
</feature>
<evidence type="ECO:0000313" key="14">
    <source>
        <dbReference type="EMBL" id="ODM92732.1"/>
    </source>
</evidence>
<keyword evidence="4 11" id="KW-0863">Zinc-finger</keyword>
<dbReference type="FunFam" id="3.30.160.60:FF:000043">
    <property type="entry name" value="Scratch family zinc finger 2"/>
    <property type="match status" value="1"/>
</dbReference>
<dbReference type="OrthoDB" id="5428132at2759"/>
<dbReference type="STRING" id="48709.A0A1D2MIJ2"/>
<proteinExistence type="inferred from homology"/>
<feature type="compositionally biased region" description="Polar residues" evidence="12">
    <location>
        <begin position="18"/>
        <end position="49"/>
    </location>
</feature>
<keyword evidence="15" id="KW-1185">Reference proteome</keyword>
<feature type="compositionally biased region" description="Low complexity" evidence="12">
    <location>
        <begin position="50"/>
        <end position="75"/>
    </location>
</feature>
<feature type="compositionally biased region" description="Low complexity" evidence="12">
    <location>
        <begin position="304"/>
        <end position="334"/>
    </location>
</feature>
<dbReference type="Pfam" id="PF00096">
    <property type="entry name" value="zf-C2H2"/>
    <property type="match status" value="3"/>
</dbReference>
<dbReference type="Gene3D" id="3.30.160.60">
    <property type="entry name" value="Classic Zinc Finger"/>
    <property type="match status" value="2"/>
</dbReference>
<accession>A0A1D2MIJ2</accession>
<feature type="compositionally biased region" description="Low complexity" evidence="12">
    <location>
        <begin position="357"/>
        <end position="383"/>
    </location>
</feature>
<evidence type="ECO:0000256" key="1">
    <source>
        <dbReference type="ARBA" id="ARBA00004123"/>
    </source>
</evidence>
<dbReference type="InterPro" id="IPR036236">
    <property type="entry name" value="Znf_C2H2_sf"/>
</dbReference>
<evidence type="ECO:0000256" key="11">
    <source>
        <dbReference type="PROSITE-ProRule" id="PRU00042"/>
    </source>
</evidence>
<evidence type="ECO:0000256" key="9">
    <source>
        <dbReference type="ARBA" id="ARBA00023242"/>
    </source>
</evidence>
<dbReference type="InterPro" id="IPR013087">
    <property type="entry name" value="Znf_C2H2_type"/>
</dbReference>
<evidence type="ECO:0000256" key="7">
    <source>
        <dbReference type="ARBA" id="ARBA00023125"/>
    </source>
</evidence>
<feature type="compositionally biased region" description="Polar residues" evidence="12">
    <location>
        <begin position="228"/>
        <end position="238"/>
    </location>
</feature>
<feature type="compositionally biased region" description="Low complexity" evidence="12">
    <location>
        <begin position="578"/>
        <end position="596"/>
    </location>
</feature>
<evidence type="ECO:0000256" key="2">
    <source>
        <dbReference type="ARBA" id="ARBA00022723"/>
    </source>
</evidence>
<dbReference type="SMART" id="SM00355">
    <property type="entry name" value="ZnF_C2H2"/>
    <property type="match status" value="3"/>
</dbReference>
<comment type="similarity">
    <text evidence="10">Belongs to the snail C2H2-type zinc-finger protein family.</text>
</comment>
<keyword evidence="6" id="KW-0805">Transcription regulation</keyword>
<feature type="compositionally biased region" description="Polar residues" evidence="12">
    <location>
        <begin position="276"/>
        <end position="285"/>
    </location>
</feature>
<comment type="caution">
    <text evidence="14">The sequence shown here is derived from an EMBL/GenBank/DDBJ whole genome shotgun (WGS) entry which is preliminary data.</text>
</comment>
<evidence type="ECO:0000256" key="12">
    <source>
        <dbReference type="SAM" id="MobiDB-lite"/>
    </source>
</evidence>
<dbReference type="AlphaFoldDB" id="A0A1D2MIJ2"/>
<feature type="domain" description="C2H2-type" evidence="13">
    <location>
        <begin position="392"/>
        <end position="419"/>
    </location>
</feature>
<evidence type="ECO:0000256" key="6">
    <source>
        <dbReference type="ARBA" id="ARBA00023015"/>
    </source>
</evidence>
<feature type="region of interest" description="Disordered" evidence="12">
    <location>
        <begin position="534"/>
        <end position="596"/>
    </location>
</feature>
<evidence type="ECO:0000256" key="4">
    <source>
        <dbReference type="ARBA" id="ARBA00022771"/>
    </source>
</evidence>
<dbReference type="PROSITE" id="PS00028">
    <property type="entry name" value="ZINC_FINGER_C2H2_1"/>
    <property type="match status" value="2"/>
</dbReference>
<keyword evidence="7" id="KW-0238">DNA-binding</keyword>
<protein>
    <submittedName>
        <fullName evidence="14">Transcriptional repressor scratch 2</fullName>
    </submittedName>
</protein>
<feature type="compositionally biased region" description="Acidic residues" evidence="12">
    <location>
        <begin position="540"/>
        <end position="551"/>
    </location>
</feature>
<dbReference type="PANTHER" id="PTHR47772">
    <property type="entry name" value="ZINC FINGER PROTEIN 200"/>
    <property type="match status" value="1"/>
</dbReference>
<feature type="domain" description="C2H2-type" evidence="13">
    <location>
        <begin position="423"/>
        <end position="450"/>
    </location>
</feature>
<dbReference type="PANTHER" id="PTHR47772:SF13">
    <property type="entry name" value="GASTRULA ZINC FINGER PROTEIN XLCGF49.1-LIKE-RELATED"/>
    <property type="match status" value="1"/>
</dbReference>
<dbReference type="Proteomes" id="UP000094527">
    <property type="component" value="Unassembled WGS sequence"/>
</dbReference>
<feature type="compositionally biased region" description="Basic residues" evidence="12">
    <location>
        <begin position="564"/>
        <end position="577"/>
    </location>
</feature>
<evidence type="ECO:0000256" key="8">
    <source>
        <dbReference type="ARBA" id="ARBA00023163"/>
    </source>
</evidence>
<evidence type="ECO:0000313" key="15">
    <source>
        <dbReference type="Proteomes" id="UP000094527"/>
    </source>
</evidence>
<dbReference type="OMA" id="HADHEMM"/>
<organism evidence="14 15">
    <name type="scientific">Orchesella cincta</name>
    <name type="common">Springtail</name>
    <name type="synonym">Podura cincta</name>
    <dbReference type="NCBI Taxonomy" id="48709"/>
    <lineage>
        <taxon>Eukaryota</taxon>
        <taxon>Metazoa</taxon>
        <taxon>Ecdysozoa</taxon>
        <taxon>Arthropoda</taxon>
        <taxon>Hexapoda</taxon>
        <taxon>Collembola</taxon>
        <taxon>Entomobryomorpha</taxon>
        <taxon>Entomobryoidea</taxon>
        <taxon>Orchesellidae</taxon>
        <taxon>Orchesellinae</taxon>
        <taxon>Orchesella</taxon>
    </lineage>
</organism>
<feature type="region of interest" description="Disordered" evidence="12">
    <location>
        <begin position="351"/>
        <end position="390"/>
    </location>
</feature>
<comment type="subcellular location">
    <subcellularLocation>
        <location evidence="1">Nucleus</location>
    </subcellularLocation>
</comment>
<feature type="domain" description="C2H2-type" evidence="13">
    <location>
        <begin position="449"/>
        <end position="476"/>
    </location>
</feature>
<gene>
    <name evidence="14" type="ORF">Ocin01_13950</name>
</gene>
<dbReference type="InterPro" id="IPR050636">
    <property type="entry name" value="C2H2-ZF_domain-containing"/>
</dbReference>
<keyword evidence="5" id="KW-0862">Zinc</keyword>
<evidence type="ECO:0000256" key="5">
    <source>
        <dbReference type="ARBA" id="ARBA00022833"/>
    </source>
</evidence>
<sequence length="596" mass="64054">MGYLHDSPTSTRDRERANSCSPASIQDETSNVTNMDSHDGQVSNGANQVATTAPSPASNSSGGNNTPNHGHSSHPTSVIRSTPRSARYYHAHCLPPPKKRELYRPYCLPESIAAVQQEKLRLQNVCSSLFERKPEDLTTAHAILDLSTSSPLLPPPPPTNTTVVLPPVPPLTPASSNSSTVVISSSPSSVHPPPLINPSRSVVHHADHEMMQASTSPSSPEPFHHTHQQQSLSVQTASGHHHPLSTLNTNANAANSDRDTQHNGPSAPKRPRQQKNNKGGLSDSNTGRKRADYVPPVNVPIPPVSSNSTAVSLPSPAANAATPAKSPAVPTSSSTTTIAYTYEAFFVSDGRSKRKIPSTPNTTSSGSPKENLSDPGGDSDSSGANPTSKTRYTCSECGKNYATSSNLSRHKQTHRSLDSQAAKRCPTCGKAYVSMPALAMHILTHNLHHKCDVCGKAFSRPWLLQGHMRSHTGEKLMVAPIVGKLLQTVPIFVPTCRLIPQQKITLANDVTTCFKDGGANSDGELEEGETLTILGLSRDSEDEQQDFNIDDDTSRSSSIESGSSHHHQQQHHHHRKGNNNNNQHHNHLNSHSPTTN</sequence>
<dbReference type="GO" id="GO:0008270">
    <property type="term" value="F:zinc ion binding"/>
    <property type="evidence" value="ECO:0007669"/>
    <property type="project" value="UniProtKB-KW"/>
</dbReference>
<dbReference type="GO" id="GO:0003677">
    <property type="term" value="F:DNA binding"/>
    <property type="evidence" value="ECO:0007669"/>
    <property type="project" value="UniProtKB-KW"/>
</dbReference>
<keyword evidence="9" id="KW-0539">Nucleus</keyword>
<evidence type="ECO:0000256" key="3">
    <source>
        <dbReference type="ARBA" id="ARBA00022737"/>
    </source>
</evidence>
<feature type="region of interest" description="Disordered" evidence="12">
    <location>
        <begin position="1"/>
        <end position="80"/>
    </location>
</feature>
<dbReference type="GO" id="GO:0005634">
    <property type="term" value="C:nucleus"/>
    <property type="evidence" value="ECO:0007669"/>
    <property type="project" value="UniProtKB-SubCell"/>
</dbReference>
<keyword evidence="2" id="KW-0479">Metal-binding</keyword>
<name>A0A1D2MIJ2_ORCCI</name>
<dbReference type="PROSITE" id="PS50157">
    <property type="entry name" value="ZINC_FINGER_C2H2_2"/>
    <property type="match status" value="3"/>
</dbReference>
<evidence type="ECO:0000256" key="10">
    <source>
        <dbReference type="ARBA" id="ARBA00037948"/>
    </source>
</evidence>
<reference evidence="14 15" key="1">
    <citation type="journal article" date="2016" name="Genome Biol. Evol.">
        <title>Gene Family Evolution Reflects Adaptation to Soil Environmental Stressors in the Genome of the Collembolan Orchesella cincta.</title>
        <authorList>
            <person name="Faddeeva-Vakhrusheva A."/>
            <person name="Derks M.F."/>
            <person name="Anvar S.Y."/>
            <person name="Agamennone V."/>
            <person name="Suring W."/>
            <person name="Smit S."/>
            <person name="van Straalen N.M."/>
            <person name="Roelofs D."/>
        </authorList>
    </citation>
    <scope>NUCLEOTIDE SEQUENCE [LARGE SCALE GENOMIC DNA]</scope>
    <source>
        <tissue evidence="14">Mixed pool</tissue>
    </source>
</reference>
<keyword evidence="8" id="KW-0804">Transcription</keyword>
<dbReference type="EMBL" id="LJIJ01001162">
    <property type="protein sequence ID" value="ODM92732.1"/>
    <property type="molecule type" value="Genomic_DNA"/>
</dbReference>
<dbReference type="SUPFAM" id="SSF57667">
    <property type="entry name" value="beta-beta-alpha zinc fingers"/>
    <property type="match status" value="2"/>
</dbReference>
<keyword evidence="3" id="KW-0677">Repeat</keyword>
<evidence type="ECO:0000259" key="13">
    <source>
        <dbReference type="PROSITE" id="PS50157"/>
    </source>
</evidence>